<dbReference type="EMBL" id="BLXT01000501">
    <property type="protein sequence ID" value="GFN77812.1"/>
    <property type="molecule type" value="Genomic_DNA"/>
</dbReference>
<evidence type="ECO:0000313" key="2">
    <source>
        <dbReference type="EMBL" id="GFN77812.1"/>
    </source>
</evidence>
<keyword evidence="3" id="KW-1185">Reference proteome</keyword>
<gene>
    <name evidence="2" type="ORF">PoB_000431800</name>
</gene>
<reference evidence="2 3" key="1">
    <citation type="journal article" date="2021" name="Elife">
        <title>Chloroplast acquisition without the gene transfer in kleptoplastic sea slugs, Plakobranchus ocellatus.</title>
        <authorList>
            <person name="Maeda T."/>
            <person name="Takahashi S."/>
            <person name="Yoshida T."/>
            <person name="Shimamura S."/>
            <person name="Takaki Y."/>
            <person name="Nagai Y."/>
            <person name="Toyoda A."/>
            <person name="Suzuki Y."/>
            <person name="Arimoto A."/>
            <person name="Ishii H."/>
            <person name="Satoh N."/>
            <person name="Nishiyama T."/>
            <person name="Hasebe M."/>
            <person name="Maruyama T."/>
            <person name="Minagawa J."/>
            <person name="Obokata J."/>
            <person name="Shigenobu S."/>
        </authorList>
    </citation>
    <scope>NUCLEOTIDE SEQUENCE [LARGE SCALE GENOMIC DNA]</scope>
</reference>
<accession>A0AAV3Y6K1</accession>
<organism evidence="2 3">
    <name type="scientific">Plakobranchus ocellatus</name>
    <dbReference type="NCBI Taxonomy" id="259542"/>
    <lineage>
        <taxon>Eukaryota</taxon>
        <taxon>Metazoa</taxon>
        <taxon>Spiralia</taxon>
        <taxon>Lophotrochozoa</taxon>
        <taxon>Mollusca</taxon>
        <taxon>Gastropoda</taxon>
        <taxon>Heterobranchia</taxon>
        <taxon>Euthyneura</taxon>
        <taxon>Panpulmonata</taxon>
        <taxon>Sacoglossa</taxon>
        <taxon>Placobranchoidea</taxon>
        <taxon>Plakobranchidae</taxon>
        <taxon>Plakobranchus</taxon>
    </lineage>
</organism>
<feature type="region of interest" description="Disordered" evidence="1">
    <location>
        <begin position="56"/>
        <end position="106"/>
    </location>
</feature>
<sequence>MSAITSQRHLQYNSNLTATQSPPCQLPQVSVTFSTIPTLLQHKVLHLSFHKSASPPLKFQPNCNTKSSMSAITSQRHLQYNSNLTATQSPPSQLPQDSVTSSKIPT</sequence>
<proteinExistence type="predicted"/>
<dbReference type="Proteomes" id="UP000735302">
    <property type="component" value="Unassembled WGS sequence"/>
</dbReference>
<feature type="compositionally biased region" description="Polar residues" evidence="1">
    <location>
        <begin position="61"/>
        <end position="106"/>
    </location>
</feature>
<protein>
    <submittedName>
        <fullName evidence="2">Uncharacterized protein</fullName>
    </submittedName>
</protein>
<evidence type="ECO:0000313" key="3">
    <source>
        <dbReference type="Proteomes" id="UP000735302"/>
    </source>
</evidence>
<dbReference type="AlphaFoldDB" id="A0AAV3Y6K1"/>
<feature type="region of interest" description="Disordered" evidence="1">
    <location>
        <begin position="1"/>
        <end position="21"/>
    </location>
</feature>
<evidence type="ECO:0000256" key="1">
    <source>
        <dbReference type="SAM" id="MobiDB-lite"/>
    </source>
</evidence>
<name>A0AAV3Y6K1_9GAST</name>
<comment type="caution">
    <text evidence="2">The sequence shown here is derived from an EMBL/GenBank/DDBJ whole genome shotgun (WGS) entry which is preliminary data.</text>
</comment>